<evidence type="ECO:0000313" key="8">
    <source>
        <dbReference type="WBParaSite" id="BPAG_0000211001-mRNA-1"/>
    </source>
</evidence>
<dbReference type="PANTHER" id="PTHR43261">
    <property type="entry name" value="TRANSLATION ELONGATION FACTOR G-RELATED"/>
    <property type="match status" value="1"/>
</dbReference>
<proteinExistence type="predicted"/>
<evidence type="ECO:0000256" key="2">
    <source>
        <dbReference type="ARBA" id="ARBA00022917"/>
    </source>
</evidence>
<dbReference type="SUPFAM" id="SSF54211">
    <property type="entry name" value="Ribosomal protein S5 domain 2-like"/>
    <property type="match status" value="1"/>
</dbReference>
<dbReference type="NCBIfam" id="TIGR00231">
    <property type="entry name" value="small_GTP"/>
    <property type="match status" value="1"/>
</dbReference>
<dbReference type="Gene3D" id="3.30.230.10">
    <property type="match status" value="1"/>
</dbReference>
<dbReference type="InterPro" id="IPR031157">
    <property type="entry name" value="G_TR_CS"/>
</dbReference>
<sequence>MMKLNLKCFYTGRCNIRMLCTYRPRIPKGSISSKTMNLNVDPKLIRNIGIIAHIDAGKTTVTERLLYLAGATKFLGNVDSGNTVTDFMELERERGITIQSAVVTLFWKKHRINLIDTPGHVDFTLEVERCLRVLDGVVTILDASAGVQAQTIAVWRQAKKFSIPSVFFLNKMDKKGADFCRSVNSITERLGLKNPISVCIPITHEEKHFAAVVDVINKRYLNLDLDGEAQWTDLKEGYSHYCNIIDYNCFMFAFEQMVTAREEIFSKLADLDDHFADIFLQTSSEDDVLNEEALYAMRRLTLTHRIIPVACGSALRCAETVSPILDLVISCLPCPTEKNDLVNKVFGSDLSALVYKIGHDKRLGQLAYTRIYTGEIKNMDSLYNANKDSVENKFSVHIPYSDQLQLTSSVKAGNIAVLTGMKCIATGDTLVANRRAAEMASERRLKLIDEDLSGAHNLFFQTAKSHSEHPVGSIKSILLAGIEAPDPVFFCTVEAPSEAANVKFEKARSLNDFSSLFALQELAVEDPSLQVRYDNELGQTIIGTMGELHIEVVRDRLRRDYGLNVFIGSLQVAYREVIENEVRNTTVLNATFGDNELKHECRITFTVKPDKGSGKFKQVVVLLDDNNEYAGVGIHENWLNAINEGCCNALCTGPLAGFTVYDITVILTDFVASGKRLSPALISATASKCVTEALQKAGTHLLEPIMNAEIVTTSKKHADMTLQEVYRRRGIVSNCGIECIGDTYVIRCIMPLAELQGFSKNIRIITSGHASIHLEIGGYQHISEQKQKEITKRNR</sequence>
<dbReference type="SMART" id="SM00838">
    <property type="entry name" value="EFG_C"/>
    <property type="match status" value="1"/>
</dbReference>
<evidence type="ECO:0000259" key="5">
    <source>
        <dbReference type="PROSITE" id="PS51722"/>
    </source>
</evidence>
<gene>
    <name evidence="6" type="ORF">BPAG_LOCUS2080</name>
</gene>
<reference evidence="8" key="1">
    <citation type="submission" date="2017-02" db="UniProtKB">
        <authorList>
            <consortium name="WormBaseParasite"/>
        </authorList>
    </citation>
    <scope>IDENTIFICATION</scope>
</reference>
<dbReference type="InterPro" id="IPR009000">
    <property type="entry name" value="Transl_B-barrel_sf"/>
</dbReference>
<dbReference type="InterPro" id="IPR035647">
    <property type="entry name" value="EFG_III/V"/>
</dbReference>
<dbReference type="InterPro" id="IPR020568">
    <property type="entry name" value="Ribosomal_Su5_D2-typ_SF"/>
</dbReference>
<evidence type="ECO:0000313" key="7">
    <source>
        <dbReference type="Proteomes" id="UP000278627"/>
    </source>
</evidence>
<dbReference type="Pfam" id="PF03764">
    <property type="entry name" value="EFG_IV"/>
    <property type="match status" value="1"/>
</dbReference>
<reference evidence="6 7" key="2">
    <citation type="submission" date="2018-11" db="EMBL/GenBank/DDBJ databases">
        <authorList>
            <consortium name="Pathogen Informatics"/>
        </authorList>
    </citation>
    <scope>NUCLEOTIDE SEQUENCE [LARGE SCALE GENOMIC DNA]</scope>
</reference>
<evidence type="ECO:0000256" key="3">
    <source>
        <dbReference type="ARBA" id="ARBA00023128"/>
    </source>
</evidence>
<dbReference type="GO" id="GO:0032543">
    <property type="term" value="P:mitochondrial translation"/>
    <property type="evidence" value="ECO:0007669"/>
    <property type="project" value="TreeGrafter"/>
</dbReference>
<keyword evidence="1" id="KW-0547">Nucleotide-binding</keyword>
<dbReference type="SMART" id="SM00889">
    <property type="entry name" value="EFG_IV"/>
    <property type="match status" value="1"/>
</dbReference>
<dbReference type="AlphaFoldDB" id="A0A0N4T1Q5"/>
<dbReference type="InterPro" id="IPR005517">
    <property type="entry name" value="Transl_elong_EFG/EF2_IV"/>
</dbReference>
<dbReference type="InterPro" id="IPR005225">
    <property type="entry name" value="Small_GTP-bd"/>
</dbReference>
<dbReference type="SUPFAM" id="SSF52540">
    <property type="entry name" value="P-loop containing nucleoside triphosphate hydrolases"/>
    <property type="match status" value="1"/>
</dbReference>
<dbReference type="SUPFAM" id="SSF50447">
    <property type="entry name" value="Translation proteins"/>
    <property type="match status" value="1"/>
</dbReference>
<dbReference type="GO" id="GO:0005525">
    <property type="term" value="F:GTP binding"/>
    <property type="evidence" value="ECO:0007669"/>
    <property type="project" value="UniProtKB-KW"/>
</dbReference>
<name>A0A0N4T1Q5_BRUPA</name>
<dbReference type="PROSITE" id="PS00301">
    <property type="entry name" value="G_TR_1"/>
    <property type="match status" value="1"/>
</dbReference>
<dbReference type="Gene3D" id="3.30.70.240">
    <property type="match status" value="1"/>
</dbReference>
<dbReference type="WBParaSite" id="BPAG_0000211001-mRNA-1">
    <property type="protein sequence ID" value="BPAG_0000211001-mRNA-1"/>
    <property type="gene ID" value="BPAG_0000211001"/>
</dbReference>
<dbReference type="GO" id="GO:0005759">
    <property type="term" value="C:mitochondrial matrix"/>
    <property type="evidence" value="ECO:0007669"/>
    <property type="project" value="UniProtKB-ARBA"/>
</dbReference>
<dbReference type="CDD" id="cd16262">
    <property type="entry name" value="EFG_III"/>
    <property type="match status" value="1"/>
</dbReference>
<dbReference type="PRINTS" id="PR00315">
    <property type="entry name" value="ELONGATNFCT"/>
</dbReference>
<dbReference type="Pfam" id="PF14492">
    <property type="entry name" value="EFG_III"/>
    <property type="match status" value="1"/>
</dbReference>
<dbReference type="InterPro" id="IPR000795">
    <property type="entry name" value="T_Tr_GTP-bd_dom"/>
</dbReference>
<dbReference type="Pfam" id="PF00679">
    <property type="entry name" value="EFG_C"/>
    <property type="match status" value="1"/>
</dbReference>
<dbReference type="PROSITE" id="PS51722">
    <property type="entry name" value="G_TR_2"/>
    <property type="match status" value="1"/>
</dbReference>
<dbReference type="SUPFAM" id="SSF54980">
    <property type="entry name" value="EF-G C-terminal domain-like"/>
    <property type="match status" value="2"/>
</dbReference>
<evidence type="ECO:0000313" key="6">
    <source>
        <dbReference type="EMBL" id="VDN83266.1"/>
    </source>
</evidence>
<dbReference type="Gene3D" id="3.40.50.300">
    <property type="entry name" value="P-loop containing nucleotide triphosphate hydrolases"/>
    <property type="match status" value="1"/>
</dbReference>
<feature type="domain" description="Tr-type G" evidence="5">
    <location>
        <begin position="43"/>
        <end position="336"/>
    </location>
</feature>
<dbReference type="STRING" id="6280.A0A0N4T1Q5"/>
<dbReference type="EMBL" id="UZAD01000240">
    <property type="protein sequence ID" value="VDN83266.1"/>
    <property type="molecule type" value="Genomic_DNA"/>
</dbReference>
<evidence type="ECO:0000256" key="4">
    <source>
        <dbReference type="ARBA" id="ARBA00023134"/>
    </source>
</evidence>
<dbReference type="Gene3D" id="2.40.30.10">
    <property type="entry name" value="Translation factors"/>
    <property type="match status" value="1"/>
</dbReference>
<dbReference type="InterPro" id="IPR009022">
    <property type="entry name" value="EFG_III"/>
</dbReference>
<dbReference type="PANTHER" id="PTHR43261:SF1">
    <property type="entry name" value="RIBOSOME-RELEASING FACTOR 2, MITOCHONDRIAL"/>
    <property type="match status" value="1"/>
</dbReference>
<accession>A0A0N4T1Q5</accession>
<dbReference type="Proteomes" id="UP000278627">
    <property type="component" value="Unassembled WGS sequence"/>
</dbReference>
<dbReference type="InterPro" id="IPR041095">
    <property type="entry name" value="EFG_II"/>
</dbReference>
<protein>
    <submittedName>
        <fullName evidence="8">Tr-type G domain-containing protein</fullName>
    </submittedName>
</protein>
<dbReference type="GO" id="GO:0003924">
    <property type="term" value="F:GTPase activity"/>
    <property type="evidence" value="ECO:0007669"/>
    <property type="project" value="InterPro"/>
</dbReference>
<dbReference type="InterPro" id="IPR000640">
    <property type="entry name" value="EFG_V-like"/>
</dbReference>
<dbReference type="InterPro" id="IPR014721">
    <property type="entry name" value="Ribsml_uS5_D2-typ_fold_subgr"/>
</dbReference>
<keyword evidence="3" id="KW-0496">Mitochondrion</keyword>
<keyword evidence="4" id="KW-0342">GTP-binding</keyword>
<dbReference type="Gene3D" id="3.30.70.870">
    <property type="entry name" value="Elongation Factor G (Translational Gtpase), domain 3"/>
    <property type="match status" value="1"/>
</dbReference>
<keyword evidence="7" id="KW-1185">Reference proteome</keyword>
<dbReference type="GO" id="GO:0032790">
    <property type="term" value="P:ribosome disassembly"/>
    <property type="evidence" value="ECO:0007669"/>
    <property type="project" value="TreeGrafter"/>
</dbReference>
<organism evidence="8">
    <name type="scientific">Brugia pahangi</name>
    <name type="common">Filarial nematode worm</name>
    <dbReference type="NCBI Taxonomy" id="6280"/>
    <lineage>
        <taxon>Eukaryota</taxon>
        <taxon>Metazoa</taxon>
        <taxon>Ecdysozoa</taxon>
        <taxon>Nematoda</taxon>
        <taxon>Chromadorea</taxon>
        <taxon>Rhabditida</taxon>
        <taxon>Spirurina</taxon>
        <taxon>Spiruromorpha</taxon>
        <taxon>Filarioidea</taxon>
        <taxon>Onchocercidae</taxon>
        <taxon>Brugia</taxon>
    </lineage>
</organism>
<dbReference type="FunFam" id="3.40.50.300:FF:000514">
    <property type="entry name" value="Ribosome-releasing factor 2, mitochondrial"/>
    <property type="match status" value="1"/>
</dbReference>
<dbReference type="Pfam" id="PF00009">
    <property type="entry name" value="GTP_EFTU"/>
    <property type="match status" value="1"/>
</dbReference>
<dbReference type="InterPro" id="IPR027417">
    <property type="entry name" value="P-loop_NTPase"/>
</dbReference>
<evidence type="ECO:0000256" key="1">
    <source>
        <dbReference type="ARBA" id="ARBA00022741"/>
    </source>
</evidence>
<keyword evidence="2" id="KW-0648">Protein biosynthesis</keyword>